<sequence>MRVEAVYDKFWGQGQWTICGKLWAELDLGTGFDTYPTPMIRHRHQCGVSCWYFSLDTFQCGQEFVDPFLGLTLRSSKR</sequence>
<reference evidence="2" key="1">
    <citation type="submission" date="2022-11" db="UniProtKB">
        <authorList>
            <consortium name="WormBaseParasite"/>
        </authorList>
    </citation>
    <scope>IDENTIFICATION</scope>
</reference>
<organism evidence="1 2">
    <name type="scientific">Romanomermis culicivorax</name>
    <name type="common">Nematode worm</name>
    <dbReference type="NCBI Taxonomy" id="13658"/>
    <lineage>
        <taxon>Eukaryota</taxon>
        <taxon>Metazoa</taxon>
        <taxon>Ecdysozoa</taxon>
        <taxon>Nematoda</taxon>
        <taxon>Enoplea</taxon>
        <taxon>Dorylaimia</taxon>
        <taxon>Mermithida</taxon>
        <taxon>Mermithoidea</taxon>
        <taxon>Mermithidae</taxon>
        <taxon>Romanomermis</taxon>
    </lineage>
</organism>
<evidence type="ECO:0000313" key="2">
    <source>
        <dbReference type="WBParaSite" id="nRc.2.0.1.t05976-RA"/>
    </source>
</evidence>
<dbReference type="Proteomes" id="UP000887565">
    <property type="component" value="Unplaced"/>
</dbReference>
<proteinExistence type="predicted"/>
<protein>
    <submittedName>
        <fullName evidence="2">Uncharacterized protein</fullName>
    </submittedName>
</protein>
<name>A0A915HXE8_ROMCU</name>
<accession>A0A915HXE8</accession>
<dbReference type="WBParaSite" id="nRc.2.0.1.t05976-RA">
    <property type="protein sequence ID" value="nRc.2.0.1.t05976-RA"/>
    <property type="gene ID" value="nRc.2.0.1.g05976"/>
</dbReference>
<evidence type="ECO:0000313" key="1">
    <source>
        <dbReference type="Proteomes" id="UP000887565"/>
    </source>
</evidence>
<dbReference type="AlphaFoldDB" id="A0A915HXE8"/>
<keyword evidence="1" id="KW-1185">Reference proteome</keyword>